<evidence type="ECO:0000256" key="1">
    <source>
        <dbReference type="ARBA" id="ARBA00004141"/>
    </source>
</evidence>
<dbReference type="Pfam" id="PF01027">
    <property type="entry name" value="Bax1-I"/>
    <property type="match status" value="1"/>
</dbReference>
<dbReference type="InterPro" id="IPR006214">
    <property type="entry name" value="Bax_inhibitor_1-related"/>
</dbReference>
<dbReference type="PANTHER" id="PTHR23291:SF32">
    <property type="entry name" value="BAX INHIBITOR 1"/>
    <property type="match status" value="1"/>
</dbReference>
<comment type="subcellular location">
    <subcellularLocation>
        <location evidence="1">Membrane</location>
        <topology evidence="1">Multi-pass membrane protein</topology>
    </subcellularLocation>
</comment>
<dbReference type="AlphaFoldDB" id="A0A161M7V2"/>
<reference evidence="7" key="2">
    <citation type="journal article" date="2017" name="J. Med. Entomol.">
        <title>Transcriptome Analysis of the Triatoma infestans (Hemiptera: Reduviidae) Integument.</title>
        <authorList>
            <person name="Calderon-Fernandez G.M."/>
            <person name="Moriconi D.E."/>
            <person name="Dulbecco A.B."/>
            <person name="Juarez M.P."/>
        </authorList>
    </citation>
    <scope>NUCLEOTIDE SEQUENCE</scope>
    <source>
        <strain evidence="7">Int1</strain>
        <tissue evidence="7">Integument</tissue>
    </source>
</reference>
<name>A0A161M7V2_TRIIF</name>
<comment type="similarity">
    <text evidence="2 6">Belongs to the BI1 family.</text>
</comment>
<feature type="transmembrane region" description="Helical" evidence="6">
    <location>
        <begin position="103"/>
        <end position="125"/>
    </location>
</feature>
<proteinExistence type="inferred from homology"/>
<organism evidence="7">
    <name type="scientific">Triatoma infestans</name>
    <name type="common">Assassin bug</name>
    <dbReference type="NCBI Taxonomy" id="30076"/>
    <lineage>
        <taxon>Eukaryota</taxon>
        <taxon>Metazoa</taxon>
        <taxon>Ecdysozoa</taxon>
        <taxon>Arthropoda</taxon>
        <taxon>Hexapoda</taxon>
        <taxon>Insecta</taxon>
        <taxon>Pterygota</taxon>
        <taxon>Neoptera</taxon>
        <taxon>Paraneoptera</taxon>
        <taxon>Hemiptera</taxon>
        <taxon>Heteroptera</taxon>
        <taxon>Panheteroptera</taxon>
        <taxon>Cimicomorpha</taxon>
        <taxon>Reduviidae</taxon>
        <taxon>Triatominae</taxon>
        <taxon>Triatoma</taxon>
    </lineage>
</organism>
<evidence type="ECO:0000256" key="3">
    <source>
        <dbReference type="ARBA" id="ARBA00022692"/>
    </source>
</evidence>
<dbReference type="EMBL" id="GEMB01000545">
    <property type="protein sequence ID" value="JAS02584.1"/>
    <property type="molecule type" value="Transcribed_RNA"/>
</dbReference>
<keyword evidence="5 6" id="KW-0472">Membrane</keyword>
<feature type="transmembrane region" description="Helical" evidence="6">
    <location>
        <begin position="71"/>
        <end position="91"/>
    </location>
</feature>
<feature type="transmembrane region" description="Helical" evidence="6">
    <location>
        <begin position="158"/>
        <end position="180"/>
    </location>
</feature>
<dbReference type="CDD" id="cd10430">
    <property type="entry name" value="BI-1"/>
    <property type="match status" value="1"/>
</dbReference>
<evidence type="ECO:0000313" key="7">
    <source>
        <dbReference type="EMBL" id="JAS02584.1"/>
    </source>
</evidence>
<dbReference type="GO" id="GO:0031966">
    <property type="term" value="C:mitochondrial membrane"/>
    <property type="evidence" value="ECO:0007669"/>
    <property type="project" value="TreeGrafter"/>
</dbReference>
<reference evidence="7" key="1">
    <citation type="submission" date="2016-04" db="EMBL/GenBank/DDBJ databases">
        <authorList>
            <person name="Calderon-Fernandez G.M.Sr."/>
        </authorList>
    </citation>
    <scope>NUCLEOTIDE SEQUENCE</scope>
    <source>
        <strain evidence="7">Int1</strain>
        <tissue evidence="7">Integument</tissue>
    </source>
</reference>
<feature type="transmembrane region" description="Helical" evidence="6">
    <location>
        <begin position="186"/>
        <end position="205"/>
    </location>
</feature>
<evidence type="ECO:0000256" key="4">
    <source>
        <dbReference type="ARBA" id="ARBA00022989"/>
    </source>
</evidence>
<dbReference type="PANTHER" id="PTHR23291">
    <property type="entry name" value="BAX INHIBITOR-RELATED"/>
    <property type="match status" value="1"/>
</dbReference>
<feature type="transmembrane region" description="Helical" evidence="6">
    <location>
        <begin position="131"/>
        <end position="151"/>
    </location>
</feature>
<dbReference type="GO" id="GO:0033119">
    <property type="term" value="P:negative regulation of RNA splicing"/>
    <property type="evidence" value="ECO:0007669"/>
    <property type="project" value="TreeGrafter"/>
</dbReference>
<sequence>MLKHIVKFFREKNKWSLRIVDMASAVSSFFKVFNSKLEEPVRLHLKNVYACLTLASLAASTGAYIDLYTNFLSNSFITVLFAIGFLCALHGTKDNGKNQLMRLSFLLGFSFFTGLGIGPLLEQVILIDPSIVPTAFLSTSVIFVSFSLSALLAQRGSWLFLGGTITTILSALFIFSLASIFLRSTLIFQAHLYIGLALMCAFVLYDTQLIMEKRRNGDKDFIAHSVDLFIDFIGIFRRLLIILAQKENDKRDKRR</sequence>
<evidence type="ECO:0000256" key="5">
    <source>
        <dbReference type="ARBA" id="ARBA00023136"/>
    </source>
</evidence>
<feature type="transmembrane region" description="Helical" evidence="6">
    <location>
        <begin position="45"/>
        <end position="65"/>
    </location>
</feature>
<evidence type="ECO:0000256" key="6">
    <source>
        <dbReference type="RuleBase" id="RU004379"/>
    </source>
</evidence>
<keyword evidence="4 6" id="KW-1133">Transmembrane helix</keyword>
<dbReference type="GO" id="GO:0034620">
    <property type="term" value="P:cellular response to unfolded protein"/>
    <property type="evidence" value="ECO:0007669"/>
    <property type="project" value="TreeGrafter"/>
</dbReference>
<dbReference type="GO" id="GO:2001234">
    <property type="term" value="P:negative regulation of apoptotic signaling pathway"/>
    <property type="evidence" value="ECO:0007669"/>
    <property type="project" value="TreeGrafter"/>
</dbReference>
<keyword evidence="3 6" id="KW-0812">Transmembrane</keyword>
<protein>
    <submittedName>
        <fullName evidence="7">Bax inhibitor 1</fullName>
    </submittedName>
</protein>
<dbReference type="GO" id="GO:0019899">
    <property type="term" value="F:enzyme binding"/>
    <property type="evidence" value="ECO:0007669"/>
    <property type="project" value="TreeGrafter"/>
</dbReference>
<accession>A0A161M7V2</accession>
<evidence type="ECO:0000256" key="2">
    <source>
        <dbReference type="ARBA" id="ARBA00010350"/>
    </source>
</evidence>